<evidence type="ECO:0000313" key="3">
    <source>
        <dbReference type="Proteomes" id="UP000604046"/>
    </source>
</evidence>
<comment type="caution">
    <text evidence="2">The sequence shown here is derived from an EMBL/GenBank/DDBJ whole genome shotgun (WGS) entry which is preliminary data.</text>
</comment>
<evidence type="ECO:0000313" key="2">
    <source>
        <dbReference type="EMBL" id="CAE7034908.1"/>
    </source>
</evidence>
<feature type="compositionally biased region" description="Basic residues" evidence="1">
    <location>
        <begin position="31"/>
        <end position="46"/>
    </location>
</feature>
<protein>
    <submittedName>
        <fullName evidence="2">Uncharacterized protein</fullName>
    </submittedName>
</protein>
<keyword evidence="3" id="KW-1185">Reference proteome</keyword>
<accession>A0A812IGL6</accession>
<sequence>MSVQGPAKAGMENSGYSAPSSAVAPPGRGQAARRSRRWCTGRRSHPGRCSEQAPHLWPACARRGRVLPLRPWPFASLLQPCLPQSRSHQPFLS</sequence>
<dbReference type="EMBL" id="CAJNDS010000258">
    <property type="protein sequence ID" value="CAE7034908.1"/>
    <property type="molecule type" value="Genomic_DNA"/>
</dbReference>
<dbReference type="Proteomes" id="UP000604046">
    <property type="component" value="Unassembled WGS sequence"/>
</dbReference>
<dbReference type="AlphaFoldDB" id="A0A812IGL6"/>
<reference evidence="2" key="1">
    <citation type="submission" date="2021-02" db="EMBL/GenBank/DDBJ databases">
        <authorList>
            <person name="Dougan E. K."/>
            <person name="Rhodes N."/>
            <person name="Thang M."/>
            <person name="Chan C."/>
        </authorList>
    </citation>
    <scope>NUCLEOTIDE SEQUENCE</scope>
</reference>
<name>A0A812IGL6_9DINO</name>
<evidence type="ECO:0000256" key="1">
    <source>
        <dbReference type="SAM" id="MobiDB-lite"/>
    </source>
</evidence>
<proteinExistence type="predicted"/>
<gene>
    <name evidence="2" type="ORF">SNAT2548_LOCUS4213</name>
</gene>
<feature type="region of interest" description="Disordered" evidence="1">
    <location>
        <begin position="1"/>
        <end position="53"/>
    </location>
</feature>
<organism evidence="2 3">
    <name type="scientific">Symbiodinium natans</name>
    <dbReference type="NCBI Taxonomy" id="878477"/>
    <lineage>
        <taxon>Eukaryota</taxon>
        <taxon>Sar</taxon>
        <taxon>Alveolata</taxon>
        <taxon>Dinophyceae</taxon>
        <taxon>Suessiales</taxon>
        <taxon>Symbiodiniaceae</taxon>
        <taxon>Symbiodinium</taxon>
    </lineage>
</organism>